<organism evidence="2 3">
    <name type="scientific">Cronartium quercuum f. sp. fusiforme G11</name>
    <dbReference type="NCBI Taxonomy" id="708437"/>
    <lineage>
        <taxon>Eukaryota</taxon>
        <taxon>Fungi</taxon>
        <taxon>Dikarya</taxon>
        <taxon>Basidiomycota</taxon>
        <taxon>Pucciniomycotina</taxon>
        <taxon>Pucciniomycetes</taxon>
        <taxon>Pucciniales</taxon>
        <taxon>Coleosporiaceae</taxon>
        <taxon>Cronartium</taxon>
    </lineage>
</organism>
<sequence length="89" mass="9544">MLRPRPRPDPNGVGTCPGRQAGQTEPARRDPGDPAPVPGPKQAFQSGAQNSAGGREFSKRARPSGVGHALLGWGRKRPEDRRTNPIIKD</sequence>
<accession>A0A9P6NCB4</accession>
<evidence type="ECO:0000256" key="1">
    <source>
        <dbReference type="SAM" id="MobiDB-lite"/>
    </source>
</evidence>
<protein>
    <submittedName>
        <fullName evidence="2">Uncharacterized protein</fullName>
    </submittedName>
</protein>
<feature type="region of interest" description="Disordered" evidence="1">
    <location>
        <begin position="1"/>
        <end position="89"/>
    </location>
</feature>
<name>A0A9P6NCB4_9BASI</name>
<comment type="caution">
    <text evidence="2">The sequence shown here is derived from an EMBL/GenBank/DDBJ whole genome shotgun (WGS) entry which is preliminary data.</text>
</comment>
<dbReference type="Proteomes" id="UP000886653">
    <property type="component" value="Unassembled WGS sequence"/>
</dbReference>
<evidence type="ECO:0000313" key="3">
    <source>
        <dbReference type="Proteomes" id="UP000886653"/>
    </source>
</evidence>
<feature type="compositionally biased region" description="Basic and acidic residues" evidence="1">
    <location>
        <begin position="76"/>
        <end position="89"/>
    </location>
</feature>
<gene>
    <name evidence="2" type="ORF">CROQUDRAFT_99105</name>
</gene>
<reference evidence="2" key="1">
    <citation type="submission" date="2013-11" db="EMBL/GenBank/DDBJ databases">
        <title>Genome sequence of the fusiform rust pathogen reveals effectors for host alternation and coevolution with pine.</title>
        <authorList>
            <consortium name="DOE Joint Genome Institute"/>
            <person name="Smith K."/>
            <person name="Pendleton A."/>
            <person name="Kubisiak T."/>
            <person name="Anderson C."/>
            <person name="Salamov A."/>
            <person name="Aerts A."/>
            <person name="Riley R."/>
            <person name="Clum A."/>
            <person name="Lindquist E."/>
            <person name="Ence D."/>
            <person name="Campbell M."/>
            <person name="Kronenberg Z."/>
            <person name="Feau N."/>
            <person name="Dhillon B."/>
            <person name="Hamelin R."/>
            <person name="Burleigh J."/>
            <person name="Smith J."/>
            <person name="Yandell M."/>
            <person name="Nelson C."/>
            <person name="Grigoriev I."/>
            <person name="Davis J."/>
        </authorList>
    </citation>
    <scope>NUCLEOTIDE SEQUENCE</scope>
    <source>
        <strain evidence="2">G11</strain>
    </source>
</reference>
<dbReference type="AlphaFoldDB" id="A0A9P6NCB4"/>
<keyword evidence="3" id="KW-1185">Reference proteome</keyword>
<evidence type="ECO:0000313" key="2">
    <source>
        <dbReference type="EMBL" id="KAG0141185.1"/>
    </source>
</evidence>
<dbReference type="EMBL" id="MU167398">
    <property type="protein sequence ID" value="KAG0141185.1"/>
    <property type="molecule type" value="Genomic_DNA"/>
</dbReference>
<feature type="compositionally biased region" description="Polar residues" evidence="1">
    <location>
        <begin position="43"/>
        <end position="52"/>
    </location>
</feature>
<proteinExistence type="predicted"/>